<evidence type="ECO:0000313" key="3">
    <source>
        <dbReference type="EMBL" id="MFB9349407.1"/>
    </source>
</evidence>
<dbReference type="RefSeq" id="WP_078940487.1">
    <property type="nucleotide sequence ID" value="NZ_JBHMDI010000046.1"/>
</dbReference>
<gene>
    <name evidence="3" type="ORF">ACFFUA_18380</name>
</gene>
<evidence type="ECO:0000313" key="4">
    <source>
        <dbReference type="Proteomes" id="UP001589753"/>
    </source>
</evidence>
<dbReference type="InterPro" id="IPR036397">
    <property type="entry name" value="RNaseH_sf"/>
</dbReference>
<evidence type="ECO:0000256" key="1">
    <source>
        <dbReference type="SAM" id="MobiDB-lite"/>
    </source>
</evidence>
<name>A0ABV5LB47_9ACTN</name>
<comment type="caution">
    <text evidence="3">The sequence shown here is derived from an EMBL/GenBank/DDBJ whole genome shotgun (WGS) entry which is preliminary data.</text>
</comment>
<feature type="region of interest" description="Disordered" evidence="1">
    <location>
        <begin position="1"/>
        <end position="25"/>
    </location>
</feature>
<feature type="compositionally biased region" description="Basic and acidic residues" evidence="1">
    <location>
        <begin position="1"/>
        <end position="10"/>
    </location>
</feature>
<dbReference type="NCBIfam" id="NF033516">
    <property type="entry name" value="transpos_IS3"/>
    <property type="match status" value="1"/>
</dbReference>
<dbReference type="Pfam" id="PF00665">
    <property type="entry name" value="rve"/>
    <property type="match status" value="1"/>
</dbReference>
<dbReference type="PROSITE" id="PS50994">
    <property type="entry name" value="INTEGRASE"/>
    <property type="match status" value="1"/>
</dbReference>
<feature type="domain" description="Integrase catalytic" evidence="2">
    <location>
        <begin position="20"/>
        <end position="199"/>
    </location>
</feature>
<evidence type="ECO:0000259" key="2">
    <source>
        <dbReference type="PROSITE" id="PS50994"/>
    </source>
</evidence>
<dbReference type="InterPro" id="IPR050900">
    <property type="entry name" value="Transposase_IS3/IS150/IS904"/>
</dbReference>
<accession>A0ABV5LB47</accession>
<dbReference type="EMBL" id="JBHMDI010000046">
    <property type="protein sequence ID" value="MFB9349407.1"/>
    <property type="molecule type" value="Genomic_DNA"/>
</dbReference>
<dbReference type="PANTHER" id="PTHR46889:SF4">
    <property type="entry name" value="TRANSPOSASE INSO FOR INSERTION SEQUENCE ELEMENT IS911B-RELATED"/>
    <property type="match status" value="1"/>
</dbReference>
<organism evidence="3 4">
    <name type="scientific">Streptomyces heliomycini</name>
    <dbReference type="NCBI Taxonomy" id="284032"/>
    <lineage>
        <taxon>Bacteria</taxon>
        <taxon>Bacillati</taxon>
        <taxon>Actinomycetota</taxon>
        <taxon>Actinomycetes</taxon>
        <taxon>Kitasatosporales</taxon>
        <taxon>Streptomycetaceae</taxon>
        <taxon>Streptomyces</taxon>
    </lineage>
</organism>
<dbReference type="Pfam" id="PF13333">
    <property type="entry name" value="rve_2"/>
    <property type="match status" value="1"/>
</dbReference>
<dbReference type="Proteomes" id="UP001589753">
    <property type="component" value="Unassembled WGS sequence"/>
</dbReference>
<dbReference type="InterPro" id="IPR012337">
    <property type="entry name" value="RNaseH-like_sf"/>
</dbReference>
<dbReference type="PANTHER" id="PTHR46889">
    <property type="entry name" value="TRANSPOSASE INSF FOR INSERTION SEQUENCE IS3B-RELATED"/>
    <property type="match status" value="1"/>
</dbReference>
<keyword evidence="4" id="KW-1185">Reference proteome</keyword>
<dbReference type="InterPro" id="IPR048020">
    <property type="entry name" value="Transpos_IS3"/>
</dbReference>
<dbReference type="Gene3D" id="3.30.420.10">
    <property type="entry name" value="Ribonuclease H-like superfamily/Ribonuclease H"/>
    <property type="match status" value="1"/>
</dbReference>
<dbReference type="SUPFAM" id="SSF53098">
    <property type="entry name" value="Ribonuclease H-like"/>
    <property type="match status" value="1"/>
</dbReference>
<reference evidence="3 4" key="1">
    <citation type="submission" date="2024-09" db="EMBL/GenBank/DDBJ databases">
        <authorList>
            <person name="Sun Q."/>
            <person name="Mori K."/>
        </authorList>
    </citation>
    <scope>NUCLEOTIDE SEQUENCE [LARGE SCALE GENOMIC DNA]</scope>
    <source>
        <strain evidence="3 4">JCM 9767</strain>
    </source>
</reference>
<sequence>MDSPSRHEPPCPHSRGRLTKPQTPSAADLVERNFTRHARDQLWVTDITEHPTLEGKVYCAVALDAFARRVVGWSIDASPTAALTTNALSMAIGNRRPRPGGTVIHSDHGVQFGSWAFTERARASGLLPSMGSIGDCVDNAMMESFWARVQVELLNRRRWRTRLELSTALFEYLEIFHNRQRRHSALEMLTPVEYELRAAPVA</sequence>
<protein>
    <submittedName>
        <fullName evidence="3">IS3 family transposase</fullName>
    </submittedName>
</protein>
<dbReference type="InterPro" id="IPR001584">
    <property type="entry name" value="Integrase_cat-core"/>
</dbReference>
<proteinExistence type="predicted"/>